<proteinExistence type="predicted"/>
<sequence length="49" mass="5439">MSEDRGLAAWNDDELHGLHIQRVDAQRAAAIERDAIRHLCLTMPTGGAR</sequence>
<dbReference type="AlphaFoldDB" id="A0A543NFH8"/>
<keyword evidence="2" id="KW-1185">Reference proteome</keyword>
<dbReference type="Proteomes" id="UP000317422">
    <property type="component" value="Unassembled WGS sequence"/>
</dbReference>
<accession>A0A543NFH8</accession>
<reference evidence="1 2" key="1">
    <citation type="submission" date="2019-06" db="EMBL/GenBank/DDBJ databases">
        <title>Sequencing the genomes of 1000 actinobacteria strains.</title>
        <authorList>
            <person name="Klenk H.-P."/>
        </authorList>
    </citation>
    <scope>NUCLEOTIDE SEQUENCE [LARGE SCALE GENOMIC DNA]</scope>
    <source>
        <strain evidence="1 2">DSM 45015</strain>
    </source>
</reference>
<gene>
    <name evidence="1" type="ORF">FHX37_0476</name>
</gene>
<protein>
    <submittedName>
        <fullName evidence="1">Uncharacterized protein</fullName>
    </submittedName>
</protein>
<name>A0A543NFH8_9ACTN</name>
<dbReference type="RefSeq" id="WP_170181484.1">
    <property type="nucleotide sequence ID" value="NZ_VFQC01000001.1"/>
</dbReference>
<evidence type="ECO:0000313" key="2">
    <source>
        <dbReference type="Proteomes" id="UP000317422"/>
    </source>
</evidence>
<dbReference type="EMBL" id="VFQC01000001">
    <property type="protein sequence ID" value="TQN30594.1"/>
    <property type="molecule type" value="Genomic_DNA"/>
</dbReference>
<comment type="caution">
    <text evidence="1">The sequence shown here is derived from an EMBL/GenBank/DDBJ whole genome shotgun (WGS) entry which is preliminary data.</text>
</comment>
<organism evidence="1 2">
    <name type="scientific">Haloactinospora alba</name>
    <dbReference type="NCBI Taxonomy" id="405555"/>
    <lineage>
        <taxon>Bacteria</taxon>
        <taxon>Bacillati</taxon>
        <taxon>Actinomycetota</taxon>
        <taxon>Actinomycetes</taxon>
        <taxon>Streptosporangiales</taxon>
        <taxon>Nocardiopsidaceae</taxon>
        <taxon>Haloactinospora</taxon>
    </lineage>
</organism>
<evidence type="ECO:0000313" key="1">
    <source>
        <dbReference type="EMBL" id="TQN30594.1"/>
    </source>
</evidence>